<dbReference type="InterPro" id="IPR011010">
    <property type="entry name" value="DNA_brk_join_enz"/>
</dbReference>
<keyword evidence="2" id="KW-0229">DNA integration</keyword>
<dbReference type="PROSITE" id="PS51898">
    <property type="entry name" value="TYR_RECOMBINASE"/>
    <property type="match status" value="1"/>
</dbReference>
<feature type="domain" description="Tyr recombinase" evidence="6">
    <location>
        <begin position="137"/>
        <end position="317"/>
    </location>
</feature>
<dbReference type="PANTHER" id="PTHR30349">
    <property type="entry name" value="PHAGE INTEGRASE-RELATED"/>
    <property type="match status" value="1"/>
</dbReference>
<accession>A0ABW2FFC5</accession>
<keyword evidence="9" id="KW-1185">Reference proteome</keyword>
<keyword evidence="3 5" id="KW-0238">DNA-binding</keyword>
<dbReference type="Proteomes" id="UP001596378">
    <property type="component" value="Unassembled WGS sequence"/>
</dbReference>
<dbReference type="Gene3D" id="1.10.150.130">
    <property type="match status" value="1"/>
</dbReference>
<dbReference type="InterPro" id="IPR002104">
    <property type="entry name" value="Integrase_catalytic"/>
</dbReference>
<dbReference type="CDD" id="cd00397">
    <property type="entry name" value="DNA_BRE_C"/>
    <property type="match status" value="1"/>
</dbReference>
<dbReference type="Gene3D" id="1.10.443.10">
    <property type="entry name" value="Intergrase catalytic core"/>
    <property type="match status" value="1"/>
</dbReference>
<dbReference type="InterPro" id="IPR013762">
    <property type="entry name" value="Integrase-like_cat_sf"/>
</dbReference>
<evidence type="ECO:0000256" key="1">
    <source>
        <dbReference type="ARBA" id="ARBA00008857"/>
    </source>
</evidence>
<evidence type="ECO:0000259" key="6">
    <source>
        <dbReference type="PROSITE" id="PS51898"/>
    </source>
</evidence>
<evidence type="ECO:0000256" key="3">
    <source>
        <dbReference type="ARBA" id="ARBA00023125"/>
    </source>
</evidence>
<evidence type="ECO:0000313" key="8">
    <source>
        <dbReference type="EMBL" id="MFC7151886.1"/>
    </source>
</evidence>
<reference evidence="9" key="1">
    <citation type="journal article" date="2019" name="Int. J. Syst. Evol. Microbiol.">
        <title>The Global Catalogue of Microorganisms (GCM) 10K type strain sequencing project: providing services to taxonomists for standard genome sequencing and annotation.</title>
        <authorList>
            <consortium name="The Broad Institute Genomics Platform"/>
            <consortium name="The Broad Institute Genome Sequencing Center for Infectious Disease"/>
            <person name="Wu L."/>
            <person name="Ma J."/>
        </authorList>
    </citation>
    <scope>NUCLEOTIDE SEQUENCE [LARGE SCALE GENOMIC DNA]</scope>
    <source>
        <strain evidence="9">KCTC 12907</strain>
    </source>
</reference>
<evidence type="ECO:0000259" key="7">
    <source>
        <dbReference type="PROSITE" id="PS51900"/>
    </source>
</evidence>
<dbReference type="SUPFAM" id="SSF56349">
    <property type="entry name" value="DNA breaking-rejoining enzymes"/>
    <property type="match status" value="1"/>
</dbReference>
<comment type="similarity">
    <text evidence="1">Belongs to the 'phage' integrase family.</text>
</comment>
<dbReference type="InterPro" id="IPR050090">
    <property type="entry name" value="Tyrosine_recombinase_XerCD"/>
</dbReference>
<keyword evidence="4" id="KW-0233">DNA recombination</keyword>
<gene>
    <name evidence="8" type="ORF">ACFQMJ_25385</name>
</gene>
<dbReference type="EMBL" id="JBHTAI010000019">
    <property type="protein sequence ID" value="MFC7151886.1"/>
    <property type="molecule type" value="Genomic_DNA"/>
</dbReference>
<proteinExistence type="inferred from homology"/>
<dbReference type="InterPro" id="IPR044068">
    <property type="entry name" value="CB"/>
</dbReference>
<dbReference type="InterPro" id="IPR010998">
    <property type="entry name" value="Integrase_recombinase_N"/>
</dbReference>
<name>A0ABW2FFC5_9BACL</name>
<dbReference type="Pfam" id="PF00589">
    <property type="entry name" value="Phage_integrase"/>
    <property type="match status" value="1"/>
</dbReference>
<feature type="domain" description="Core-binding (CB)" evidence="7">
    <location>
        <begin position="27"/>
        <end position="113"/>
    </location>
</feature>
<evidence type="ECO:0000256" key="5">
    <source>
        <dbReference type="PROSITE-ProRule" id="PRU01248"/>
    </source>
</evidence>
<dbReference type="RefSeq" id="WP_378046630.1">
    <property type="nucleotide sequence ID" value="NZ_JBHMDN010000011.1"/>
</dbReference>
<dbReference type="PANTHER" id="PTHR30349:SF64">
    <property type="entry name" value="PROPHAGE INTEGRASE INTD-RELATED"/>
    <property type="match status" value="1"/>
</dbReference>
<evidence type="ECO:0000256" key="4">
    <source>
        <dbReference type="ARBA" id="ARBA00023172"/>
    </source>
</evidence>
<dbReference type="InterPro" id="IPR004107">
    <property type="entry name" value="Integrase_SAM-like_N"/>
</dbReference>
<dbReference type="Pfam" id="PF02899">
    <property type="entry name" value="Phage_int_SAM_1"/>
    <property type="match status" value="1"/>
</dbReference>
<sequence>MNTMTSLTSNAVLSLEARDEYDNGSNNRDDRIVEMFLAVCGYSSHTLRNYRRAIRLFREFIPHLSLREATWREIEAYKLGLMGGAACFSRKPLAPASVSALIAPLKSLYKWGSDANVGLFPHNPTSSIRLPQVRITSRKHYLTKGEVGSLLNQLQCQSLRNYLIGLSLVMLGLRVSELVAVQWGDFHTDPLGKTVWLNIKNGKGGKSRDVKIPVSLWPIFLNYRAQTQQEDSKRHPESAAVFPITARQIERIILDAGKQSIQAKKPTPHWLRHTNATLALLKGATLQQVQETLGHTHINTTQRYLHTVEQLNKAAPDFVEETLSDFITYRYPVDK</sequence>
<comment type="caution">
    <text evidence="8">The sequence shown here is derived from an EMBL/GenBank/DDBJ whole genome shotgun (WGS) entry which is preliminary data.</text>
</comment>
<dbReference type="PROSITE" id="PS51900">
    <property type="entry name" value="CB"/>
    <property type="match status" value="1"/>
</dbReference>
<evidence type="ECO:0000313" key="9">
    <source>
        <dbReference type="Proteomes" id="UP001596378"/>
    </source>
</evidence>
<organism evidence="8 9">
    <name type="scientific">Cohnella cellulosilytica</name>
    <dbReference type="NCBI Taxonomy" id="986710"/>
    <lineage>
        <taxon>Bacteria</taxon>
        <taxon>Bacillati</taxon>
        <taxon>Bacillota</taxon>
        <taxon>Bacilli</taxon>
        <taxon>Bacillales</taxon>
        <taxon>Paenibacillaceae</taxon>
        <taxon>Cohnella</taxon>
    </lineage>
</organism>
<protein>
    <submittedName>
        <fullName evidence="8">Tyrosine-type recombinase/integrase</fullName>
    </submittedName>
</protein>
<evidence type="ECO:0000256" key="2">
    <source>
        <dbReference type="ARBA" id="ARBA00022908"/>
    </source>
</evidence>